<proteinExistence type="predicted"/>
<gene>
    <name evidence="1" type="ORF">LMANV2_60036</name>
</gene>
<organism evidence="1 2">
    <name type="scientific">Leptospira interrogans serovar Manilae</name>
    <dbReference type="NCBI Taxonomy" id="214675"/>
    <lineage>
        <taxon>Bacteria</taxon>
        <taxon>Pseudomonadati</taxon>
        <taxon>Spirochaetota</taxon>
        <taxon>Spirochaetia</taxon>
        <taxon>Leptospirales</taxon>
        <taxon>Leptospiraceae</taxon>
        <taxon>Leptospira</taxon>
    </lineage>
</organism>
<sequence>MCNLLIVAESAVRRCHIPYNEFILLKYKLLNCIIYSILNKVVKEIFKK</sequence>
<reference evidence="1 2" key="1">
    <citation type="submission" date="2017-11" db="EMBL/GenBank/DDBJ databases">
        <authorList>
            <person name="Lechat P."/>
        </authorList>
    </citation>
    <scope>NUCLEOTIDE SEQUENCE [LARGE SCALE GENOMIC DNA]</scope>
    <source>
        <strain evidence="1">L495</strain>
    </source>
</reference>
<dbReference type="AlphaFoldDB" id="A0AAQ1P274"/>
<dbReference type="Proteomes" id="UP000234460">
    <property type="component" value="Chromosome LMANV2"/>
</dbReference>
<comment type="caution">
    <text evidence="1">The sequence shown here is derived from an EMBL/GenBank/DDBJ whole genome shotgun (WGS) entry which is preliminary data.</text>
</comment>
<name>A0AAQ1P274_LEPIR</name>
<protein>
    <submittedName>
        <fullName evidence="1">Uncharacterized protein</fullName>
    </submittedName>
</protein>
<evidence type="ECO:0000313" key="1">
    <source>
        <dbReference type="EMBL" id="SOR63015.1"/>
    </source>
</evidence>
<evidence type="ECO:0000313" key="2">
    <source>
        <dbReference type="Proteomes" id="UP000234460"/>
    </source>
</evidence>
<dbReference type="EMBL" id="OEJX01000056">
    <property type="protein sequence ID" value="SOR63015.1"/>
    <property type="molecule type" value="Genomic_DNA"/>
</dbReference>
<accession>A0AAQ1P274</accession>